<reference evidence="2 3" key="1">
    <citation type="submission" date="2021-05" db="EMBL/GenBank/DDBJ databases">
        <title>Whole genome sequence of Curtobacterium flaccumfaciens pv. flaccumfaciens strain CFBP 8819.</title>
        <authorList>
            <person name="Osdaghi E."/>
            <person name="Taghouti G."/>
            <person name="Portier P."/>
            <person name="Fazliarab A."/>
            <person name="Taghavi S.M."/>
            <person name="Briand M."/>
            <person name="Le-Saux M."/>
            <person name="Jacques M.-A."/>
        </authorList>
    </citation>
    <scope>NUCLEOTIDE SEQUENCE [LARGE SCALE GENOMIC DNA]</scope>
    <source>
        <strain evidence="2 3">CFBP 8819</strain>
    </source>
</reference>
<accession>A0ABS5VA31</accession>
<protein>
    <recommendedName>
        <fullName evidence="4">Tfp pilus assembly protein PilO</fullName>
    </recommendedName>
</protein>
<gene>
    <name evidence="2" type="ORF">KK097_00710</name>
</gene>
<sequence length="231" mass="23134">MTRNRLNMLLAVVAMAVVALAGFFLGVQPHLAQAASDRLDQASVDATNRTTAAELARLKDRAKSLPELKAELAALTASVPPSASMSSFYGAVDSVAARAGVTVSAITTSDAVAYTAPAPAATDTAATPTDGATAEPTTGATDAATAPLTDPAISAANFSAIPVSVSIDGSFDQALAFVGGMQDGARLFLVTTVSSSVSQDSTDPAAAAATTWTFGGYVYVLTAEPDTATKG</sequence>
<evidence type="ECO:0000313" key="3">
    <source>
        <dbReference type="Proteomes" id="UP001519641"/>
    </source>
</evidence>
<dbReference type="InterPro" id="IPR014717">
    <property type="entry name" value="Transl_elong_EF1B/ribsomal_bS6"/>
</dbReference>
<organism evidence="2 3">
    <name type="scientific">Curtobacterium aurantiacum</name>
    <dbReference type="NCBI Taxonomy" id="3236919"/>
    <lineage>
        <taxon>Bacteria</taxon>
        <taxon>Bacillati</taxon>
        <taxon>Actinomycetota</taxon>
        <taxon>Actinomycetes</taxon>
        <taxon>Micrococcales</taxon>
        <taxon>Microbacteriaceae</taxon>
        <taxon>Curtobacterium</taxon>
    </lineage>
</organism>
<dbReference type="Gene3D" id="3.30.70.60">
    <property type="match status" value="1"/>
</dbReference>
<name>A0ABS5VA31_9MICO</name>
<evidence type="ECO:0000313" key="2">
    <source>
        <dbReference type="EMBL" id="MBT1586330.1"/>
    </source>
</evidence>
<comment type="caution">
    <text evidence="2">The sequence shown here is derived from an EMBL/GenBank/DDBJ whole genome shotgun (WGS) entry which is preliminary data.</text>
</comment>
<dbReference type="EMBL" id="JAHEWS010000001">
    <property type="protein sequence ID" value="MBT1586330.1"/>
    <property type="molecule type" value="Genomic_DNA"/>
</dbReference>
<evidence type="ECO:0000256" key="1">
    <source>
        <dbReference type="SAM" id="MobiDB-lite"/>
    </source>
</evidence>
<dbReference type="RefSeq" id="WP_214529446.1">
    <property type="nucleotide sequence ID" value="NZ_JAHEWO010000008.1"/>
</dbReference>
<dbReference type="Proteomes" id="UP001519641">
    <property type="component" value="Unassembled WGS sequence"/>
</dbReference>
<feature type="region of interest" description="Disordered" evidence="1">
    <location>
        <begin position="121"/>
        <end position="145"/>
    </location>
</feature>
<keyword evidence="3" id="KW-1185">Reference proteome</keyword>
<evidence type="ECO:0008006" key="4">
    <source>
        <dbReference type="Google" id="ProtNLM"/>
    </source>
</evidence>
<proteinExistence type="predicted"/>